<feature type="transmembrane region" description="Helical" evidence="6">
    <location>
        <begin position="130"/>
        <end position="147"/>
    </location>
</feature>
<evidence type="ECO:0008006" key="9">
    <source>
        <dbReference type="Google" id="ProtNLM"/>
    </source>
</evidence>
<evidence type="ECO:0000256" key="1">
    <source>
        <dbReference type="ARBA" id="ARBA00004141"/>
    </source>
</evidence>
<accession>A0A367IK71</accession>
<dbReference type="Pfam" id="PF04193">
    <property type="entry name" value="PQ-loop"/>
    <property type="match status" value="2"/>
</dbReference>
<evidence type="ECO:0000256" key="2">
    <source>
        <dbReference type="ARBA" id="ARBA00022692"/>
    </source>
</evidence>
<feature type="transmembrane region" description="Helical" evidence="6">
    <location>
        <begin position="36"/>
        <end position="57"/>
    </location>
</feature>
<dbReference type="PANTHER" id="PTHR16201">
    <property type="entry name" value="SEVEN TRANSMEMBRANE PROTEIN 1-RELATED"/>
    <property type="match status" value="1"/>
</dbReference>
<protein>
    <recommendedName>
        <fullName evidence="9">PQ-loop-domain-containing protein</fullName>
    </recommendedName>
</protein>
<comment type="subcellular location">
    <subcellularLocation>
        <location evidence="1">Membrane</location>
        <topology evidence="1">Multi-pass membrane protein</topology>
    </subcellularLocation>
</comment>
<feature type="compositionally biased region" description="Polar residues" evidence="5">
    <location>
        <begin position="243"/>
        <end position="256"/>
    </location>
</feature>
<sequence>MVNRYLVEQVCSYFGLVFWSLQLAPQAWKTYRRGTSTGVSVWTMWIWTFAGIFLGCYNVGLKVTAALCVQPQIFAFISTICVFQEFRYQHKWSLIKTWVGFILACLLFGGFEAGMVFAFRKAEQMNNEDAIRFFGIIPVVFVIGGFLPQYYEIFRERRVIGVSHLFLAMDFSGSIFSIVSLVFSDNIDALDLVNYIAISCLDVGILVLYYIFEWYQNRLAKQKDIEAPTVKELTDDYEDAHNTKPSSSEAYTKTTS</sequence>
<keyword evidence="8" id="KW-1185">Reference proteome</keyword>
<feature type="region of interest" description="Disordered" evidence="5">
    <location>
        <begin position="236"/>
        <end position="256"/>
    </location>
</feature>
<keyword evidence="3 6" id="KW-1133">Transmembrane helix</keyword>
<feature type="transmembrane region" description="Helical" evidence="6">
    <location>
        <begin position="195"/>
        <end position="212"/>
    </location>
</feature>
<evidence type="ECO:0000256" key="4">
    <source>
        <dbReference type="ARBA" id="ARBA00023136"/>
    </source>
</evidence>
<evidence type="ECO:0000256" key="3">
    <source>
        <dbReference type="ARBA" id="ARBA00022989"/>
    </source>
</evidence>
<keyword evidence="2 6" id="KW-0812">Transmembrane</keyword>
<name>A0A367IK71_RHIST</name>
<dbReference type="InterPro" id="IPR006603">
    <property type="entry name" value="PQ-loop_rpt"/>
</dbReference>
<dbReference type="Proteomes" id="UP000253551">
    <property type="component" value="Unassembled WGS sequence"/>
</dbReference>
<dbReference type="EMBL" id="PJQM01007509">
    <property type="protein sequence ID" value="RCH78082.1"/>
    <property type="molecule type" value="Genomic_DNA"/>
</dbReference>
<comment type="caution">
    <text evidence="7">The sequence shown here is derived from an EMBL/GenBank/DDBJ whole genome shotgun (WGS) entry which is preliminary data.</text>
</comment>
<gene>
    <name evidence="7" type="ORF">CU098_004560</name>
</gene>
<feature type="transmembrane region" description="Helical" evidence="6">
    <location>
        <begin position="159"/>
        <end position="183"/>
    </location>
</feature>
<dbReference type="GO" id="GO:0016020">
    <property type="term" value="C:membrane"/>
    <property type="evidence" value="ECO:0007669"/>
    <property type="project" value="UniProtKB-SubCell"/>
</dbReference>
<evidence type="ECO:0000313" key="8">
    <source>
        <dbReference type="Proteomes" id="UP000253551"/>
    </source>
</evidence>
<dbReference type="AlphaFoldDB" id="A0A367IK71"/>
<evidence type="ECO:0000256" key="6">
    <source>
        <dbReference type="SAM" id="Phobius"/>
    </source>
</evidence>
<feature type="transmembrane region" description="Helical" evidence="6">
    <location>
        <begin position="95"/>
        <end position="118"/>
    </location>
</feature>
<dbReference type="SMART" id="SM00679">
    <property type="entry name" value="CTNS"/>
    <property type="match status" value="2"/>
</dbReference>
<organism evidence="7 8">
    <name type="scientific">Rhizopus stolonifer</name>
    <name type="common">Rhizopus nigricans</name>
    <dbReference type="NCBI Taxonomy" id="4846"/>
    <lineage>
        <taxon>Eukaryota</taxon>
        <taxon>Fungi</taxon>
        <taxon>Fungi incertae sedis</taxon>
        <taxon>Mucoromycota</taxon>
        <taxon>Mucoromycotina</taxon>
        <taxon>Mucoromycetes</taxon>
        <taxon>Mucorales</taxon>
        <taxon>Mucorineae</taxon>
        <taxon>Rhizopodaceae</taxon>
        <taxon>Rhizopus</taxon>
    </lineage>
</organism>
<evidence type="ECO:0000313" key="7">
    <source>
        <dbReference type="EMBL" id="RCH78082.1"/>
    </source>
</evidence>
<reference evidence="7 8" key="1">
    <citation type="journal article" date="2018" name="G3 (Bethesda)">
        <title>Phylogenetic and Phylogenomic Definition of Rhizopus Species.</title>
        <authorList>
            <person name="Gryganskyi A.P."/>
            <person name="Golan J."/>
            <person name="Dolatabadi S."/>
            <person name="Mondo S."/>
            <person name="Robb S."/>
            <person name="Idnurm A."/>
            <person name="Muszewska A."/>
            <person name="Steczkiewicz K."/>
            <person name="Masonjones S."/>
            <person name="Liao H.L."/>
            <person name="Gajdeczka M.T."/>
            <person name="Anike F."/>
            <person name="Vuek A."/>
            <person name="Anishchenko I.M."/>
            <person name="Voigt K."/>
            <person name="de Hoog G.S."/>
            <person name="Smith M.E."/>
            <person name="Heitman J."/>
            <person name="Vilgalys R."/>
            <person name="Stajich J.E."/>
        </authorList>
    </citation>
    <scope>NUCLEOTIDE SEQUENCE [LARGE SCALE GENOMIC DNA]</scope>
    <source>
        <strain evidence="7 8">LSU 92-RS-03</strain>
    </source>
</reference>
<dbReference type="Gene3D" id="1.20.1280.290">
    <property type="match status" value="2"/>
</dbReference>
<evidence type="ECO:0000256" key="5">
    <source>
        <dbReference type="SAM" id="MobiDB-lite"/>
    </source>
</evidence>
<dbReference type="PANTHER" id="PTHR16201:SF37">
    <property type="entry name" value="PQ-LOOP REPEAT-CONTAINING PROTEIN"/>
    <property type="match status" value="1"/>
</dbReference>
<dbReference type="InterPro" id="IPR051415">
    <property type="entry name" value="LAAT-1"/>
</dbReference>
<dbReference type="OrthoDB" id="407617at2759"/>
<keyword evidence="4 6" id="KW-0472">Membrane</keyword>
<feature type="transmembrane region" description="Helical" evidence="6">
    <location>
        <begin position="6"/>
        <end position="24"/>
    </location>
</feature>
<proteinExistence type="predicted"/>